<gene>
    <name evidence="1" type="ORF">EYS09_06725</name>
</gene>
<dbReference type="EMBL" id="SIXH01000039">
    <property type="protein sequence ID" value="TBO60402.1"/>
    <property type="molecule type" value="Genomic_DNA"/>
</dbReference>
<accession>A0A4Q9HYQ8</accession>
<sequence length="225" mass="24083">MASPEMYTAPGIVPLDLSAVAVGDDIAGYVDAGSILAFLPAVTEQHRSDVLHSVLFAQRRADRECARFGNPRQWLVSYRRALDEMGWNTSPLGAPGPVSGAGPLDHVLLEALQSAEVPDDQRAALGGALAAEMALPDNAPAAEIFEGASHKRKNALFQVATVTEHEGRVVMNGGVFWLTADYFAHLLQLDVAASHSLTAAVGPMRLNDVVYTQVRDRVMEKVARG</sequence>
<dbReference type="RefSeq" id="WP_131122516.1">
    <property type="nucleotide sequence ID" value="NZ_SIXH01000039.1"/>
</dbReference>
<dbReference type="AlphaFoldDB" id="A0A4Q9HYQ8"/>
<protein>
    <submittedName>
        <fullName evidence="1">Uncharacterized protein</fullName>
    </submittedName>
</protein>
<name>A0A4Q9HYQ8_STRKA</name>
<keyword evidence="2" id="KW-1185">Reference proteome</keyword>
<proteinExistence type="predicted"/>
<organism evidence="1 2">
    <name type="scientific">Streptomyces kasugaensis</name>
    <dbReference type="NCBI Taxonomy" id="1946"/>
    <lineage>
        <taxon>Bacteria</taxon>
        <taxon>Bacillati</taxon>
        <taxon>Actinomycetota</taxon>
        <taxon>Actinomycetes</taxon>
        <taxon>Kitasatosporales</taxon>
        <taxon>Streptomycetaceae</taxon>
        <taxon>Streptomyces</taxon>
    </lineage>
</organism>
<evidence type="ECO:0000313" key="1">
    <source>
        <dbReference type="EMBL" id="TBO60402.1"/>
    </source>
</evidence>
<comment type="caution">
    <text evidence="1">The sequence shown here is derived from an EMBL/GenBank/DDBJ whole genome shotgun (WGS) entry which is preliminary data.</text>
</comment>
<reference evidence="1 2" key="1">
    <citation type="submission" date="2019-02" db="EMBL/GenBank/DDBJ databases">
        <title>Draft Genome Sequence of Streptomyces sp. AM-2504, identified by 16S rRNA comparative analysis as a Streptomyces Kasugaensis strain.</title>
        <authorList>
            <person name="Napolioni V."/>
            <person name="Giuliodori A.M."/>
            <person name="Spurio R."/>
            <person name="Fabbretti A."/>
        </authorList>
    </citation>
    <scope>NUCLEOTIDE SEQUENCE [LARGE SCALE GENOMIC DNA]</scope>
    <source>
        <strain evidence="1 2">AM-2504</strain>
    </source>
</reference>
<evidence type="ECO:0000313" key="2">
    <source>
        <dbReference type="Proteomes" id="UP000292452"/>
    </source>
</evidence>
<dbReference type="Proteomes" id="UP000292452">
    <property type="component" value="Unassembled WGS sequence"/>
</dbReference>